<reference evidence="1" key="1">
    <citation type="submission" date="2023-07" db="EMBL/GenBank/DDBJ databases">
        <authorList>
            <consortium name="CYATHOMIX"/>
        </authorList>
    </citation>
    <scope>NUCLEOTIDE SEQUENCE</scope>
    <source>
        <strain evidence="1">N/A</strain>
    </source>
</reference>
<protein>
    <submittedName>
        <fullName evidence="1">Uncharacterized protein</fullName>
    </submittedName>
</protein>
<dbReference type="EMBL" id="CATQJL010000223">
    <property type="protein sequence ID" value="CAJ0598912.1"/>
    <property type="molecule type" value="Genomic_DNA"/>
</dbReference>
<accession>A0AA36M6R9</accession>
<evidence type="ECO:0000313" key="1">
    <source>
        <dbReference type="EMBL" id="CAJ0598912.1"/>
    </source>
</evidence>
<dbReference type="Proteomes" id="UP001176961">
    <property type="component" value="Unassembled WGS sequence"/>
</dbReference>
<name>A0AA36M6R9_CYLNA</name>
<evidence type="ECO:0000313" key="2">
    <source>
        <dbReference type="Proteomes" id="UP001176961"/>
    </source>
</evidence>
<keyword evidence="2" id="KW-1185">Reference proteome</keyword>
<organism evidence="1 2">
    <name type="scientific">Cylicocyclus nassatus</name>
    <name type="common">Nematode worm</name>
    <dbReference type="NCBI Taxonomy" id="53992"/>
    <lineage>
        <taxon>Eukaryota</taxon>
        <taxon>Metazoa</taxon>
        <taxon>Ecdysozoa</taxon>
        <taxon>Nematoda</taxon>
        <taxon>Chromadorea</taxon>
        <taxon>Rhabditida</taxon>
        <taxon>Rhabditina</taxon>
        <taxon>Rhabditomorpha</taxon>
        <taxon>Strongyloidea</taxon>
        <taxon>Strongylidae</taxon>
        <taxon>Cylicocyclus</taxon>
    </lineage>
</organism>
<comment type="caution">
    <text evidence="1">The sequence shown here is derived from an EMBL/GenBank/DDBJ whole genome shotgun (WGS) entry which is preliminary data.</text>
</comment>
<gene>
    <name evidence="1" type="ORF">CYNAS_LOCUS10895</name>
</gene>
<proteinExistence type="predicted"/>
<dbReference type="AlphaFoldDB" id="A0AA36M6R9"/>
<sequence length="274" mass="31487">MMRRLEEIQPQLETTIVFADVLHFMISTLFQVETDLALLREGSPSFCRQIGLRTLMQHFEISAHKDQSQHIIHCTNRTGLEHPFEFCTVQSRTSEDVRYEVTIVACDCDEKVSQKMMFPHLKRVIFMTTKQFALRKMRGMCDDMHMPRLCHIAGVACVYRHAVATFNVKGRCVFTLLFEKKRFSACNILPVPRNWLSSSIAVMALPSPYAFENVEKIIPAADIYTSDDYFDLHNSATSSTIENCPSVDLQGRAKEEFEQLDTVCTTPFKIPFNQ</sequence>